<dbReference type="InterPro" id="IPR050146">
    <property type="entry name" value="Type-I_3-dehydroquinase"/>
</dbReference>
<keyword evidence="3 5" id="KW-0456">Lyase</keyword>
<dbReference type="InterPro" id="IPR013785">
    <property type="entry name" value="Aldolase_TIM"/>
</dbReference>
<dbReference type="GO" id="GO:0046279">
    <property type="term" value="P:3,4-dihydroxybenzoate biosynthetic process"/>
    <property type="evidence" value="ECO:0007669"/>
    <property type="project" value="TreeGrafter"/>
</dbReference>
<dbReference type="UniPathway" id="UPA00053">
    <property type="reaction ID" value="UER00086"/>
</dbReference>
<dbReference type="Gene3D" id="3.20.20.70">
    <property type="entry name" value="Aldolase class I"/>
    <property type="match status" value="1"/>
</dbReference>
<dbReference type="NCBIfam" id="TIGR01093">
    <property type="entry name" value="aroD"/>
    <property type="match status" value="1"/>
</dbReference>
<comment type="subunit">
    <text evidence="5">Homodimer.</text>
</comment>
<feature type="binding site" evidence="5">
    <location>
        <position position="230"/>
    </location>
    <ligand>
        <name>3-dehydroquinate</name>
        <dbReference type="ChEBI" id="CHEBI:32364"/>
    </ligand>
</feature>
<dbReference type="EC" id="4.2.1.10" evidence="5"/>
<dbReference type="EMBL" id="SDMR01000019">
    <property type="protein sequence ID" value="TBT93089.1"/>
    <property type="molecule type" value="Genomic_DNA"/>
</dbReference>
<dbReference type="Proteomes" id="UP000291933">
    <property type="component" value="Unassembled WGS sequence"/>
</dbReference>
<dbReference type="RefSeq" id="WP_131172928.1">
    <property type="nucleotide sequence ID" value="NZ_FXTL01000020.1"/>
</dbReference>
<feature type="binding site" evidence="5">
    <location>
        <position position="211"/>
    </location>
    <ligand>
        <name>3-dehydroquinate</name>
        <dbReference type="ChEBI" id="CHEBI:32364"/>
    </ligand>
</feature>
<keyword evidence="2 5" id="KW-0057">Aromatic amino acid biosynthesis</keyword>
<evidence type="ECO:0000256" key="2">
    <source>
        <dbReference type="ARBA" id="ARBA00023141"/>
    </source>
</evidence>
<feature type="binding site" evidence="5">
    <location>
        <begin position="46"/>
        <end position="48"/>
    </location>
    <ligand>
        <name>3-dehydroquinate</name>
        <dbReference type="ChEBI" id="CHEBI:32364"/>
    </ligand>
</feature>
<dbReference type="OrthoDB" id="9813659at2"/>
<dbReference type="SUPFAM" id="SSF51569">
    <property type="entry name" value="Aldolase"/>
    <property type="match status" value="1"/>
</dbReference>
<protein>
    <recommendedName>
        <fullName evidence="5">3-dehydroquinate dehydratase</fullName>
        <shortName evidence="5">3-dehydroquinase</shortName>
        <ecNumber evidence="5">4.2.1.10</ecNumber>
    </recommendedName>
    <alternativeName>
        <fullName evidence="5">Type I DHQase</fullName>
    </alternativeName>
    <alternativeName>
        <fullName evidence="5">Type I dehydroquinase</fullName>
        <shortName evidence="5">DHQ1</shortName>
    </alternativeName>
</protein>
<comment type="similarity">
    <text evidence="5">Belongs to the type-I 3-dehydroquinase family.</text>
</comment>
<comment type="function">
    <text evidence="5">Involved in the third step of the chorismate pathway, which leads to the biosynthesis of aromatic amino acids. Catalyzes the cis-dehydration of 3-dehydroquinate (DHQ) and introduces the first double bond of the aromatic ring to yield 3-dehydroshikimate.</text>
</comment>
<comment type="caution">
    <text evidence="5">Lacks conserved residue(s) required for the propagation of feature annotation.</text>
</comment>
<evidence type="ECO:0000256" key="1">
    <source>
        <dbReference type="ARBA" id="ARBA00001864"/>
    </source>
</evidence>
<dbReference type="HAMAP" id="MF_00214">
    <property type="entry name" value="AroD"/>
    <property type="match status" value="1"/>
</dbReference>
<dbReference type="AlphaFoldDB" id="A0A4Q9KI52"/>
<accession>A0A4Q9KI52</accession>
<keyword evidence="5" id="KW-0028">Amino-acid biosynthesis</keyword>
<dbReference type="GO" id="GO:0003855">
    <property type="term" value="F:3-dehydroquinate dehydratase activity"/>
    <property type="evidence" value="ECO:0007669"/>
    <property type="project" value="UniProtKB-UniRule"/>
</dbReference>
<comment type="pathway">
    <text evidence="5">Metabolic intermediate biosynthesis; chorismate biosynthesis; chorismate from D-erythrose 4-phosphate and phosphoenolpyruvate: step 3/7.</text>
</comment>
<evidence type="ECO:0000313" key="7">
    <source>
        <dbReference type="Proteomes" id="UP000291933"/>
    </source>
</evidence>
<evidence type="ECO:0000313" key="6">
    <source>
        <dbReference type="EMBL" id="TBT93089.1"/>
    </source>
</evidence>
<evidence type="ECO:0000256" key="3">
    <source>
        <dbReference type="ARBA" id="ARBA00023239"/>
    </source>
</evidence>
<dbReference type="GO" id="GO:0009073">
    <property type="term" value="P:aromatic amino acid family biosynthetic process"/>
    <property type="evidence" value="ECO:0007669"/>
    <property type="project" value="UniProtKB-KW"/>
</dbReference>
<evidence type="ECO:0000256" key="5">
    <source>
        <dbReference type="HAMAP-Rule" id="MF_00214"/>
    </source>
</evidence>
<name>A0A4Q9KI52_PROTD</name>
<dbReference type="Pfam" id="PF01487">
    <property type="entry name" value="DHquinase_I"/>
    <property type="match status" value="1"/>
</dbReference>
<dbReference type="GO" id="GO:0009423">
    <property type="term" value="P:chorismate biosynthetic process"/>
    <property type="evidence" value="ECO:0007669"/>
    <property type="project" value="UniProtKB-UniRule"/>
</dbReference>
<feature type="active site" description="Proton donor/acceptor" evidence="5">
    <location>
        <position position="141"/>
    </location>
</feature>
<gene>
    <name evidence="5 6" type="primary">aroD</name>
    <name evidence="6" type="ORF">ET996_12680</name>
</gene>
<comment type="catalytic activity">
    <reaction evidence="1 5">
        <text>3-dehydroquinate = 3-dehydroshikimate + H2O</text>
        <dbReference type="Rhea" id="RHEA:21096"/>
        <dbReference type="ChEBI" id="CHEBI:15377"/>
        <dbReference type="ChEBI" id="CHEBI:16630"/>
        <dbReference type="ChEBI" id="CHEBI:32364"/>
        <dbReference type="EC" id="4.2.1.10"/>
    </reaction>
</comment>
<feature type="active site" description="Schiff-base intermediate with substrate" evidence="5">
    <location>
        <position position="168"/>
    </location>
</feature>
<dbReference type="InterPro" id="IPR001381">
    <property type="entry name" value="DHquinase_I"/>
</dbReference>
<dbReference type="PANTHER" id="PTHR43699">
    <property type="entry name" value="3-DEHYDROQUINATE DEHYDRATASE"/>
    <property type="match status" value="1"/>
</dbReference>
<organism evidence="6 7">
    <name type="scientific">Propioniciclava tarda</name>
    <dbReference type="NCBI Taxonomy" id="433330"/>
    <lineage>
        <taxon>Bacteria</taxon>
        <taxon>Bacillati</taxon>
        <taxon>Actinomycetota</taxon>
        <taxon>Actinomycetes</taxon>
        <taxon>Propionibacteriales</taxon>
        <taxon>Propionibacteriaceae</taxon>
        <taxon>Propioniciclava</taxon>
    </lineage>
</organism>
<reference evidence="6 7" key="1">
    <citation type="submission" date="2019-01" db="EMBL/GenBank/DDBJ databases">
        <title>Lactibacter flavus gen. nov., sp. nov., a novel bacterium of the family Propionibacteriaceae isolated from raw milk and dairy products.</title>
        <authorList>
            <person name="Huptas C."/>
            <person name="Wenning M."/>
            <person name="Breitenwieser F."/>
            <person name="Doll E."/>
            <person name="Von Neubeck M."/>
            <person name="Busse H.-J."/>
            <person name="Scherer S."/>
        </authorList>
    </citation>
    <scope>NUCLEOTIDE SEQUENCE [LARGE SCALE GENOMIC DNA]</scope>
    <source>
        <strain evidence="7">DSM 22130 / JCM 15804 / WR061</strain>
    </source>
</reference>
<dbReference type="FunFam" id="3.20.20.70:FF:000047">
    <property type="entry name" value="3-dehydroquinate dehydratase"/>
    <property type="match status" value="1"/>
</dbReference>
<sequence length="248" mass="25654">MVAKIGRVDLGDGPVKVIVPLTASTPDDLLAQASVVAATPGIDIVEWRVDLFSDAHPDAVLGVLPELRASLGSRPLLATFRTAAEGGREIAASDYVDLNVALIDSGLVDAVDVEHLFDAASGDEILDAADARGIPVIGSNHDFAATPKASEIVGLLRDMHRRGMAVSKIAVTPTSPDDVLTVFAASRAMRQLHPEVTFFTIAMGSGGVVTRLAGHLFGSCATFAMVGTASAPGQVPVDQLRAALDLLG</sequence>
<dbReference type="PANTHER" id="PTHR43699:SF1">
    <property type="entry name" value="3-DEHYDROQUINATE DEHYDRATASE"/>
    <property type="match status" value="1"/>
</dbReference>
<keyword evidence="7" id="KW-1185">Reference proteome</keyword>
<proteinExistence type="inferred from homology"/>
<feature type="binding site" evidence="5">
    <location>
        <position position="234"/>
    </location>
    <ligand>
        <name>3-dehydroquinate</name>
        <dbReference type="ChEBI" id="CHEBI:32364"/>
    </ligand>
</feature>
<feature type="binding site" evidence="5">
    <location>
        <position position="81"/>
    </location>
    <ligand>
        <name>3-dehydroquinate</name>
        <dbReference type="ChEBI" id="CHEBI:32364"/>
    </ligand>
</feature>
<keyword evidence="4 5" id="KW-0704">Schiff base</keyword>
<dbReference type="CDD" id="cd00502">
    <property type="entry name" value="DHQase_I"/>
    <property type="match status" value="1"/>
</dbReference>
<evidence type="ECO:0000256" key="4">
    <source>
        <dbReference type="ARBA" id="ARBA00023270"/>
    </source>
</evidence>
<comment type="caution">
    <text evidence="6">The sequence shown here is derived from an EMBL/GenBank/DDBJ whole genome shotgun (WGS) entry which is preliminary data.</text>
</comment>
<dbReference type="GO" id="GO:0008652">
    <property type="term" value="P:amino acid biosynthetic process"/>
    <property type="evidence" value="ECO:0007669"/>
    <property type="project" value="UniProtKB-KW"/>
</dbReference>